<dbReference type="SUPFAM" id="SSF53448">
    <property type="entry name" value="Nucleotide-diphospho-sugar transferases"/>
    <property type="match status" value="1"/>
</dbReference>
<sequence>MPRTLSKYTIREWFRLRPLVDRKNHARYQVREQIALAKHASPMRFPHLRSQNVLITISFNDPQVIEWQIKMIARNVSGAIQVVADNSTNLAARDAIRDICSAAGVAFAAVPANPWTRREQDGGKSHGYALNWAWRNVVLANRPSMAGFLDHDIFPTATTNPFRMLDRAAVAGLVRKAPDERWYLWPGFAFFNLGRLPTDRLNFGRDWLDGFDTGGLNWHCLYRALGNEDLCAADYERTAVAADVAMDEALFERIDGWLHESRFTTDIDMAPARRQQLLELKRRSILHTLMALPA</sequence>
<dbReference type="InterPro" id="IPR029044">
    <property type="entry name" value="Nucleotide-diphossugar_trans"/>
</dbReference>
<gene>
    <name evidence="1" type="ORF">MPL3356_180019</name>
</gene>
<evidence type="ECO:0008006" key="3">
    <source>
        <dbReference type="Google" id="ProtNLM"/>
    </source>
</evidence>
<dbReference type="STRING" id="69974.MPLDJ20_20574"/>
<protein>
    <recommendedName>
        <fullName evidence="3">Glycosyltransferase 2-like domain-containing protein</fullName>
    </recommendedName>
</protein>
<keyword evidence="2" id="KW-1185">Reference proteome</keyword>
<evidence type="ECO:0000313" key="1">
    <source>
        <dbReference type="EMBL" id="CDX15258.1"/>
    </source>
</evidence>
<proteinExistence type="predicted"/>
<dbReference type="Proteomes" id="UP000045285">
    <property type="component" value="Unassembled WGS sequence"/>
</dbReference>
<evidence type="ECO:0000313" key="2">
    <source>
        <dbReference type="Proteomes" id="UP000045285"/>
    </source>
</evidence>
<reference evidence="2" key="1">
    <citation type="submission" date="2014-08" db="EMBL/GenBank/DDBJ databases">
        <authorList>
            <person name="Moulin L."/>
        </authorList>
    </citation>
    <scope>NUCLEOTIDE SEQUENCE [LARGE SCALE GENOMIC DNA]</scope>
</reference>
<dbReference type="EMBL" id="CCMZ01000010">
    <property type="protein sequence ID" value="CDX15258.1"/>
    <property type="molecule type" value="Genomic_DNA"/>
</dbReference>
<organism evidence="1 2">
    <name type="scientific">Mesorhizobium plurifarium</name>
    <dbReference type="NCBI Taxonomy" id="69974"/>
    <lineage>
        <taxon>Bacteria</taxon>
        <taxon>Pseudomonadati</taxon>
        <taxon>Pseudomonadota</taxon>
        <taxon>Alphaproteobacteria</taxon>
        <taxon>Hyphomicrobiales</taxon>
        <taxon>Phyllobacteriaceae</taxon>
        <taxon>Mesorhizobium</taxon>
    </lineage>
</organism>
<dbReference type="AlphaFoldDB" id="A0A090DN93"/>
<accession>A0A090DN93</accession>
<name>A0A090DN93_MESPL</name>